<keyword evidence="5" id="KW-0539">Nucleus</keyword>
<evidence type="ECO:0000256" key="4">
    <source>
        <dbReference type="ARBA" id="ARBA00022816"/>
    </source>
</evidence>
<dbReference type="InterPro" id="IPR040007">
    <property type="entry name" value="Tho2"/>
</dbReference>
<feature type="compositionally biased region" description="Polar residues" evidence="9">
    <location>
        <begin position="2267"/>
        <end position="2285"/>
    </location>
</feature>
<evidence type="ECO:0000256" key="5">
    <source>
        <dbReference type="ARBA" id="ARBA00023242"/>
    </source>
</evidence>
<feature type="domain" description="THO complex subunitTHOC2 N-terminal" evidence="11">
    <location>
        <begin position="1133"/>
        <end position="1208"/>
    </location>
</feature>
<comment type="subcellular location">
    <subcellularLocation>
        <location evidence="1">Nucleus</location>
    </subcellularLocation>
</comment>
<dbReference type="InterPro" id="IPR015943">
    <property type="entry name" value="WD40/YVTN_repeat-like_dom_sf"/>
</dbReference>
<dbReference type="PANTHER" id="PTHR21597:SF0">
    <property type="entry name" value="THO COMPLEX SUBUNIT 2"/>
    <property type="match status" value="1"/>
</dbReference>
<feature type="compositionally biased region" description="Basic and acidic residues" evidence="9">
    <location>
        <begin position="1769"/>
        <end position="1787"/>
    </location>
</feature>
<evidence type="ECO:0000256" key="8">
    <source>
        <dbReference type="SAM" id="Coils"/>
    </source>
</evidence>
<dbReference type="GO" id="GO:0006397">
    <property type="term" value="P:mRNA processing"/>
    <property type="evidence" value="ECO:0007669"/>
    <property type="project" value="InterPro"/>
</dbReference>
<dbReference type="Gene3D" id="2.130.10.10">
    <property type="entry name" value="YVTN repeat-like/Quinoprotein amine dehydrogenase"/>
    <property type="match status" value="2"/>
</dbReference>
<dbReference type="Pfam" id="PF11732">
    <property type="entry name" value="Thoc2"/>
    <property type="match status" value="1"/>
</dbReference>
<dbReference type="PANTHER" id="PTHR21597">
    <property type="entry name" value="THO2 PROTEIN"/>
    <property type="match status" value="1"/>
</dbReference>
<feature type="region of interest" description="Disordered" evidence="9">
    <location>
        <begin position="1"/>
        <end position="49"/>
    </location>
</feature>
<feature type="domain" description="THO complex subunitTHOC2 C-terminal" evidence="10">
    <location>
        <begin position="1570"/>
        <end position="1678"/>
    </location>
</feature>
<keyword evidence="4" id="KW-0813">Transport</keyword>
<dbReference type="EMBL" id="KB109785">
    <property type="protein sequence ID" value="ELK27854.1"/>
    <property type="molecule type" value="Genomic_DNA"/>
</dbReference>
<feature type="compositionally biased region" description="Basic and acidic residues" evidence="9">
    <location>
        <begin position="1722"/>
        <end position="1736"/>
    </location>
</feature>
<feature type="compositionally biased region" description="Basic and acidic residues" evidence="9">
    <location>
        <begin position="282"/>
        <end position="307"/>
    </location>
</feature>
<dbReference type="InterPro" id="IPR001680">
    <property type="entry name" value="WD40_rpt"/>
</dbReference>
<dbReference type="eggNOG" id="ENOG502QWGI">
    <property type="taxonomic scope" value="Eukaryota"/>
</dbReference>
<organism evidence="13 14">
    <name type="scientific">Myotis davidii</name>
    <name type="common">David's myotis</name>
    <dbReference type="NCBI Taxonomy" id="225400"/>
    <lineage>
        <taxon>Eukaryota</taxon>
        <taxon>Metazoa</taxon>
        <taxon>Chordata</taxon>
        <taxon>Craniata</taxon>
        <taxon>Vertebrata</taxon>
        <taxon>Euteleostomi</taxon>
        <taxon>Mammalia</taxon>
        <taxon>Eutheria</taxon>
        <taxon>Laurasiatheria</taxon>
        <taxon>Chiroptera</taxon>
        <taxon>Yangochiroptera</taxon>
        <taxon>Vespertilionidae</taxon>
        <taxon>Myotis</taxon>
    </lineage>
</organism>
<gene>
    <name evidence="13" type="ORF">MDA_GLEAN10008654</name>
</gene>
<proteinExistence type="inferred from homology"/>
<dbReference type="SUPFAM" id="SSF50978">
    <property type="entry name" value="WD40 repeat-like"/>
    <property type="match status" value="1"/>
</dbReference>
<evidence type="ECO:0000259" key="10">
    <source>
        <dbReference type="Pfam" id="PF11262"/>
    </source>
</evidence>
<feature type="compositionally biased region" description="Basic and acidic residues" evidence="9">
    <location>
        <begin position="2026"/>
        <end position="2053"/>
    </location>
</feature>
<dbReference type="InterPro" id="IPR021418">
    <property type="entry name" value="THO_THOC2_C"/>
</dbReference>
<evidence type="ECO:0000256" key="3">
    <source>
        <dbReference type="ARBA" id="ARBA00019596"/>
    </source>
</evidence>
<dbReference type="Pfam" id="PF00400">
    <property type="entry name" value="WD40"/>
    <property type="match status" value="1"/>
</dbReference>
<dbReference type="GO" id="GO:0000445">
    <property type="term" value="C:THO complex part of transcription export complex"/>
    <property type="evidence" value="ECO:0007669"/>
    <property type="project" value="TreeGrafter"/>
</dbReference>
<feature type="region of interest" description="Disordered" evidence="9">
    <location>
        <begin position="2259"/>
        <end position="2285"/>
    </location>
</feature>
<feature type="region of interest" description="Disordered" evidence="9">
    <location>
        <begin position="84"/>
        <end position="110"/>
    </location>
</feature>
<feature type="compositionally biased region" description="Basic and acidic residues" evidence="9">
    <location>
        <begin position="1951"/>
        <end position="1980"/>
    </location>
</feature>
<name>L5LN15_MYODS</name>
<dbReference type="InterPro" id="IPR021726">
    <property type="entry name" value="THO_THOC2_N"/>
</dbReference>
<keyword evidence="14" id="KW-1185">Reference proteome</keyword>
<feature type="region of interest" description="Disordered" evidence="9">
    <location>
        <begin position="273"/>
        <end position="321"/>
    </location>
</feature>
<evidence type="ECO:0000313" key="14">
    <source>
        <dbReference type="Proteomes" id="UP000010556"/>
    </source>
</evidence>
<keyword evidence="8" id="KW-0175">Coiled coil</keyword>
<feature type="region of interest" description="Disordered" evidence="9">
    <location>
        <begin position="473"/>
        <end position="503"/>
    </location>
</feature>
<comment type="similarity">
    <text evidence="2">Belongs to the THOC2 family.</text>
</comment>
<evidence type="ECO:0000259" key="11">
    <source>
        <dbReference type="Pfam" id="PF11732"/>
    </source>
</evidence>
<feature type="region of interest" description="Disordered" evidence="9">
    <location>
        <begin position="1941"/>
        <end position="2053"/>
    </location>
</feature>
<feature type="region of interest" description="Disordered" evidence="9">
    <location>
        <begin position="1690"/>
        <end position="1927"/>
    </location>
</feature>
<feature type="compositionally biased region" description="Basic and acidic residues" evidence="9">
    <location>
        <begin position="1796"/>
        <end position="1845"/>
    </location>
</feature>
<keyword evidence="4" id="KW-0509">mRNA transport</keyword>
<dbReference type="Proteomes" id="UP000010556">
    <property type="component" value="Unassembled WGS sequence"/>
</dbReference>
<feature type="compositionally biased region" description="Basic and acidic residues" evidence="9">
    <location>
        <begin position="1855"/>
        <end position="1888"/>
    </location>
</feature>
<feature type="compositionally biased region" description="Acidic residues" evidence="9">
    <location>
        <begin position="494"/>
        <end position="503"/>
    </location>
</feature>
<feature type="domain" description="THO complex subunit 2 N-terminal" evidence="12">
    <location>
        <begin position="985"/>
        <end position="1131"/>
    </location>
</feature>
<dbReference type="SMART" id="SM00320">
    <property type="entry name" value="WD40"/>
    <property type="match status" value="5"/>
</dbReference>
<dbReference type="InterPro" id="IPR036322">
    <property type="entry name" value="WD40_repeat_dom_sf"/>
</dbReference>
<protein>
    <recommendedName>
        <fullName evidence="3">THO complex subunit 2</fullName>
    </recommendedName>
</protein>
<reference evidence="14" key="1">
    <citation type="journal article" date="2013" name="Science">
        <title>Comparative analysis of bat genomes provides insight into the evolution of flight and immunity.</title>
        <authorList>
            <person name="Zhang G."/>
            <person name="Cowled C."/>
            <person name="Shi Z."/>
            <person name="Huang Z."/>
            <person name="Bishop-Lilly K.A."/>
            <person name="Fang X."/>
            <person name="Wynne J.W."/>
            <person name="Xiong Z."/>
            <person name="Baker M.L."/>
            <person name="Zhao W."/>
            <person name="Tachedjian M."/>
            <person name="Zhu Y."/>
            <person name="Zhou P."/>
            <person name="Jiang X."/>
            <person name="Ng J."/>
            <person name="Yang L."/>
            <person name="Wu L."/>
            <person name="Xiao J."/>
            <person name="Feng Y."/>
            <person name="Chen Y."/>
            <person name="Sun X."/>
            <person name="Zhang Y."/>
            <person name="Marsh G.A."/>
            <person name="Crameri G."/>
            <person name="Broder C.C."/>
            <person name="Frey K.G."/>
            <person name="Wang L.F."/>
            <person name="Wang J."/>
        </authorList>
    </citation>
    <scope>NUCLEOTIDE SEQUENCE [LARGE SCALE GENOMIC DNA]</scope>
</reference>
<comment type="subunit">
    <text evidence="6">Component of the THO subcomplex, which is composed of THOC1, THOC2, THOC3, THOC5, THOC6 and THOC7. The THO subcomplex interacts with DDX39B to form the THO-DDX39B complex which multimerizes into a 28-subunit tetrameric assembly. Component of the transcription/export (TREX) complex at least composed of ALYREF/THOC4, DDX39B, SARNP/CIP29, CHTOP and the THO subcomplex; in the complex interacts with THOC1, THOC3, THOC5, THOC7 and DDX39B. TREX seems to have a dynamic structure involving ATP-dependent remodeling. Interacts with POLDIP3 and ZC3H11A.</text>
</comment>
<accession>L5LN15</accession>
<feature type="repeat" description="WD" evidence="7">
    <location>
        <begin position="729"/>
        <end position="755"/>
    </location>
</feature>
<dbReference type="GO" id="GO:0003729">
    <property type="term" value="F:mRNA binding"/>
    <property type="evidence" value="ECO:0007669"/>
    <property type="project" value="TreeGrafter"/>
</dbReference>
<dbReference type="Pfam" id="PF16134">
    <property type="entry name" value="THOC2_N"/>
    <property type="match status" value="1"/>
</dbReference>
<evidence type="ECO:0000256" key="7">
    <source>
        <dbReference type="PROSITE-ProRule" id="PRU00221"/>
    </source>
</evidence>
<evidence type="ECO:0000256" key="9">
    <source>
        <dbReference type="SAM" id="MobiDB-lite"/>
    </source>
</evidence>
<feature type="domain" description="THO complex subunitTHOC2 C-terminal" evidence="10">
    <location>
        <begin position="1438"/>
        <end position="1567"/>
    </location>
</feature>
<evidence type="ECO:0000313" key="13">
    <source>
        <dbReference type="EMBL" id="ELK27854.1"/>
    </source>
</evidence>
<dbReference type="InterPro" id="IPR032302">
    <property type="entry name" value="THOC2_N"/>
</dbReference>
<dbReference type="Pfam" id="PF11262">
    <property type="entry name" value="Tho2"/>
    <property type="match status" value="2"/>
</dbReference>
<sequence>MPGTPIDHYRKPSGASNLGSPKKKSFTALSSPGKGAQTKGYLGVSPSRMGSSKIMASLPEVKTDKMTTTKAAIQVFDVNGVDVTPRPLYRPDPHTGTPKPNKLLTSQEGSFSSEFVPSHSLYQNTLNPSMLGQFSRSVLGSSSVSKSSLSTSESIAEDLEEAYKREGPASVTELQIPKKTTRKTITKEELKKTIDILLTETETMTLFNLPTVMISVEAEEADKILYVWFNCIMSTAWDLYDSYNTLELASLPIKQSTVDSSCRGSVKRSIIESSSKVSVPSKDQDRRGPESTTEKSSRPVSPDRERLTLPQQRSPAMSIASGTLPRRVACRIRLKLALQHPLRGPGFREGTGQAEEPHRSTLGLRRDRRRAPGHIRPISPSPNQLDPSSKLTYPLEHLPLVVSAHDNSEASSIMEIENAILAKMHDEEEDHSEAIFKSEKFHQDLFFMERVLMENVFQPKLAAYRQLPILKEPKPEGHKDLSEGKKREEVEEKKEEDEEIEIGEEQSTIPANLERLWSFSCDLTKGLNVSSLAWNKTNPWPERIYQSPYGVTAVDFSIGTPNLLAVGYYNGTIAVYNVQSNVNVPVLDSSESPQKHLEPIWQLQWIEQDRGTTGDDKREILVSISADGRITKWIIRKGLDCYDLMRLKRTTSIISRRGGEKEKKGEALISRQAPGMCFAFHPKGPVYKIAWNPFCHDVFLSCSADWGVIIWQQENTKPFLSFYPTTYVVYDVAWSPKSSYIFAAANENRVEIWDLHISTLDPLIVNVANPGIKFTTVLFAKQTDCLLVGDSDGQVAVYELKNMPTHLSFGRRPDARRFVQDGPSFPWLLAPPSLRRSRLSTLALARSRLSTFPHCPEAWSGWGSAKRLHRHHGDDTSVLPRPRPLSAFLKQEKAKEKEEEKVEKPPGNQKLGLLGALLKIGDWQHAQNMMDLMPPYYAASHKLIALAICKLIHITIEPLYRRVGVPKGAKGSPVNALPNKRAPKQAESFEDLRTDVFNMLCSLGPHLSRDPILFAKVVRIGKSFMKEFQSDGRKQEDKEKMEVILSCLLGITDQVLLPSLSLMDCNACMSEELWGMFKTFPYQHRYRLYGQWKNDTYNSHPLLVKVKAQTIDKVKYIMKRLTKENVKPSGRQIGKLSHSNPTILFDYILSQIQKYDNLITPVVDSLKYLTSLNYDVLAYCIIEALANPEKERMKHDDTTISSWLQSLASFCGAVFRKYPIDLAGLLQYVANQLKAGRSFDLLILKEVVQKMAGIEITEEMTVEQLEAMTGGEQLKAEGGYFGQIRNTKKSSQRLKDALLDYDLALPLCLIIAQQRNGVIFQEGGEKHLKLVGKLYDQCHDTLVQFGGFLASNLSTEDYIKRVPSIDVLCNEFHIPHDAAFFLSRPMYAHHISSKYDELKKSDKGSKQQHKVHKYITSCEMVMAPVHEAVVSLHVSKVWDDISPRFYATFWSLTMYDLAVPHTSYEREVSKLKVQMKAIDDNQEMPPNKKKKEKERCSALQDKLLEEEKKQMEHVQRVLQRLKLEKDNWLLAKSTKNETITKFLQLCIFPRCIFSAIDAVYCARFVELECGNYPGFLTILRATGFDGGNKADQLDYENFRHVVHKWHYKLTKASVHCLETGEYIHIRNILIVLTKILPCYPKVLNLGQALERRVHKICQEEKEKRPDLYALAMGYSGQLKCRKSYMIPENEFHHKDPTPKNAVASVQNGPGGGSLSSIGSASKSHESSAEENDKSMERSQCGVKAVNKASSATLKGNSGNGNGGFNSSKTIKENDKEKGKEKEKREKTPATTPEARVLSKDGKEKPKEERPNKDEKARETKERTSKTNKEKEKFKKEEKAKDEKFKTTIPNIESKLTQEKEIEKESFRERDIAKEIKSKENVKGGEKRPVSGPLKSTVPRSDITEPEREQKRRKIDIHPLPSHTSTIKDSLIELKESSAKLYLNHTPSSLIKSKERETDKKDLDKARERSREREKKDEKDRKERKRHHSNNDREVLPDLTKRRKEENGTMAVSKHKSENPCDSPYPNEKDKEKNKSKSSGKEKGSDSFKSEKMDKLSSGKKALVHCKQTAALLLANPGNEVLDQPQTQAAHLPRCSAHHLARSLSNTAESILPSIMVAELHSLISKESEKILEDTIPGPGEILPTLLPLLPGDRLYPWLLKPKTSVNPKDRPWMQLVLLHLRLPGRCCERKGEEQPADELHRLRCLGQSLQLWTASHGSQPASPDTIPAESAQNLFPVPIPLHPRPCRWSPSAQPLPHLVTHFPRPSSPSSETCRVPEINSQTPPP</sequence>
<dbReference type="GO" id="GO:0006406">
    <property type="term" value="P:mRNA export from nucleus"/>
    <property type="evidence" value="ECO:0007669"/>
    <property type="project" value="InterPro"/>
</dbReference>
<keyword evidence="7" id="KW-0853">WD repeat</keyword>
<feature type="compositionally biased region" description="Basic and acidic residues" evidence="9">
    <location>
        <begin position="1988"/>
        <end position="2006"/>
    </location>
</feature>
<dbReference type="PROSITE" id="PS50082">
    <property type="entry name" value="WD_REPEATS_2"/>
    <property type="match status" value="1"/>
</dbReference>
<evidence type="ECO:0000256" key="1">
    <source>
        <dbReference type="ARBA" id="ARBA00004123"/>
    </source>
</evidence>
<evidence type="ECO:0000256" key="6">
    <source>
        <dbReference type="ARBA" id="ARBA00047033"/>
    </source>
</evidence>
<evidence type="ECO:0000256" key="2">
    <source>
        <dbReference type="ARBA" id="ARBA00007857"/>
    </source>
</evidence>
<evidence type="ECO:0000259" key="12">
    <source>
        <dbReference type="Pfam" id="PF16134"/>
    </source>
</evidence>
<feature type="compositionally biased region" description="Basic and acidic residues" evidence="9">
    <location>
        <begin position="473"/>
        <end position="493"/>
    </location>
</feature>
<feature type="coiled-coil region" evidence="8">
    <location>
        <begin position="1489"/>
        <end position="1524"/>
    </location>
</feature>